<accession>A0A3N0YQN2</accession>
<name>A0A3N0YQN2_ANAGA</name>
<proteinExistence type="predicted"/>
<evidence type="ECO:0000313" key="2">
    <source>
        <dbReference type="EMBL" id="ROL48181.1"/>
    </source>
</evidence>
<dbReference type="EMBL" id="RJVU01032893">
    <property type="protein sequence ID" value="ROL48181.1"/>
    <property type="molecule type" value="Genomic_DNA"/>
</dbReference>
<keyword evidence="3" id="KW-1185">Reference proteome</keyword>
<feature type="region of interest" description="Disordered" evidence="1">
    <location>
        <begin position="50"/>
        <end position="76"/>
    </location>
</feature>
<protein>
    <submittedName>
        <fullName evidence="2">Uncharacterized protein</fullName>
    </submittedName>
</protein>
<evidence type="ECO:0000256" key="1">
    <source>
        <dbReference type="SAM" id="MobiDB-lite"/>
    </source>
</evidence>
<evidence type="ECO:0000313" key="3">
    <source>
        <dbReference type="Proteomes" id="UP000281406"/>
    </source>
</evidence>
<organism evidence="2 3">
    <name type="scientific">Anabarilius grahami</name>
    <name type="common">Kanglang fish</name>
    <name type="synonym">Barilius grahami</name>
    <dbReference type="NCBI Taxonomy" id="495550"/>
    <lineage>
        <taxon>Eukaryota</taxon>
        <taxon>Metazoa</taxon>
        <taxon>Chordata</taxon>
        <taxon>Craniata</taxon>
        <taxon>Vertebrata</taxon>
        <taxon>Euteleostomi</taxon>
        <taxon>Actinopterygii</taxon>
        <taxon>Neopterygii</taxon>
        <taxon>Teleostei</taxon>
        <taxon>Ostariophysi</taxon>
        <taxon>Cypriniformes</taxon>
        <taxon>Xenocyprididae</taxon>
        <taxon>Xenocypridinae</taxon>
        <taxon>Xenocypridinae incertae sedis</taxon>
        <taxon>Anabarilius</taxon>
    </lineage>
</organism>
<comment type="caution">
    <text evidence="2">The sequence shown here is derived from an EMBL/GenBank/DDBJ whole genome shotgun (WGS) entry which is preliminary data.</text>
</comment>
<gene>
    <name evidence="2" type="ORF">DPX16_6676</name>
</gene>
<sequence>MHRLALWLVNHCHDVACERRAQLRAPVTFHTPQVPHAMFLSGVTTADYELPAPPGAHGRQGIPDDPHSLTAQGNAGQSNLPLSAGIRSFITEFLVETLSWKVSAFSSNEELKRSASQSTSDEITSSTHTFTDCGLTFQSGRKLSCVETPAYSVPDGSERARPARVRPTTLSEVRTTSFSSIDPDVALIGSLNQDGSPGKQHYGTQYAL</sequence>
<reference evidence="2 3" key="1">
    <citation type="submission" date="2018-10" db="EMBL/GenBank/DDBJ databases">
        <title>Genome assembly for a Yunnan-Guizhou Plateau 3E fish, Anabarilius grahami (Regan), and its evolutionary and genetic applications.</title>
        <authorList>
            <person name="Jiang W."/>
        </authorList>
    </citation>
    <scope>NUCLEOTIDE SEQUENCE [LARGE SCALE GENOMIC DNA]</scope>
    <source>
        <strain evidence="2">AG-KIZ</strain>
        <tissue evidence="2">Muscle</tissue>
    </source>
</reference>
<dbReference type="Proteomes" id="UP000281406">
    <property type="component" value="Unassembled WGS sequence"/>
</dbReference>
<dbReference type="AlphaFoldDB" id="A0A3N0YQN2"/>